<organism evidence="3 4">
    <name type="scientific">Meripilus lineatus</name>
    <dbReference type="NCBI Taxonomy" id="2056292"/>
    <lineage>
        <taxon>Eukaryota</taxon>
        <taxon>Fungi</taxon>
        <taxon>Dikarya</taxon>
        <taxon>Basidiomycota</taxon>
        <taxon>Agaricomycotina</taxon>
        <taxon>Agaricomycetes</taxon>
        <taxon>Polyporales</taxon>
        <taxon>Meripilaceae</taxon>
        <taxon>Meripilus</taxon>
    </lineage>
</organism>
<dbReference type="PANTHER" id="PTHR43625:SF78">
    <property type="entry name" value="PYRIDOXAL REDUCTASE-RELATED"/>
    <property type="match status" value="1"/>
</dbReference>
<dbReference type="InterPro" id="IPR050791">
    <property type="entry name" value="Aldo-Keto_reductase"/>
</dbReference>
<dbReference type="EMBL" id="JANAWD010000232">
    <property type="protein sequence ID" value="KAJ3483334.1"/>
    <property type="molecule type" value="Genomic_DNA"/>
</dbReference>
<gene>
    <name evidence="3" type="ORF">NLI96_g6381</name>
</gene>
<proteinExistence type="predicted"/>
<dbReference type="Pfam" id="PF00248">
    <property type="entry name" value="Aldo_ket_red"/>
    <property type="match status" value="1"/>
</dbReference>
<dbReference type="Gene3D" id="3.20.20.100">
    <property type="entry name" value="NADP-dependent oxidoreductase domain"/>
    <property type="match status" value="1"/>
</dbReference>
<keyword evidence="1" id="KW-0560">Oxidoreductase</keyword>
<name>A0AAD5V153_9APHY</name>
<feature type="domain" description="NADP-dependent oxidoreductase" evidence="2">
    <location>
        <begin position="21"/>
        <end position="324"/>
    </location>
</feature>
<evidence type="ECO:0000259" key="2">
    <source>
        <dbReference type="Pfam" id="PF00248"/>
    </source>
</evidence>
<evidence type="ECO:0000256" key="1">
    <source>
        <dbReference type="ARBA" id="ARBA00023002"/>
    </source>
</evidence>
<dbReference type="SUPFAM" id="SSF51430">
    <property type="entry name" value="NAD(P)-linked oxidoreductase"/>
    <property type="match status" value="1"/>
</dbReference>
<dbReference type="InterPro" id="IPR036812">
    <property type="entry name" value="NAD(P)_OxRdtase_dom_sf"/>
</dbReference>
<dbReference type="GO" id="GO:0016491">
    <property type="term" value="F:oxidoreductase activity"/>
    <property type="evidence" value="ECO:0007669"/>
    <property type="project" value="UniProtKB-KW"/>
</dbReference>
<dbReference type="GO" id="GO:0005737">
    <property type="term" value="C:cytoplasm"/>
    <property type="evidence" value="ECO:0007669"/>
    <property type="project" value="TreeGrafter"/>
</dbReference>
<evidence type="ECO:0000313" key="4">
    <source>
        <dbReference type="Proteomes" id="UP001212997"/>
    </source>
</evidence>
<evidence type="ECO:0000313" key="3">
    <source>
        <dbReference type="EMBL" id="KAJ3483334.1"/>
    </source>
</evidence>
<dbReference type="InterPro" id="IPR023210">
    <property type="entry name" value="NADP_OxRdtase_dom"/>
</dbReference>
<dbReference type="CDD" id="cd19077">
    <property type="entry name" value="AKR_AKR8A1-2"/>
    <property type="match status" value="1"/>
</dbReference>
<reference evidence="3" key="1">
    <citation type="submission" date="2022-07" db="EMBL/GenBank/DDBJ databases">
        <title>Genome Sequence of Physisporinus lineatus.</title>
        <authorList>
            <person name="Buettner E."/>
        </authorList>
    </citation>
    <scope>NUCLEOTIDE SEQUENCE</scope>
    <source>
        <strain evidence="3">VT162</strain>
    </source>
</reference>
<sequence>MTTVETTRLGGTASDVVVAKVAHGLMMMTWRPKPIPDEVAFESIKAGIDALPPNVKMFLNSGEFYDNNWSTGNLELLSRFFEKYPEYADRTFLSVKGGILPYKGGHPGFSASPENLRRSVENSNKALRGTKKIDLFESARVDPKIPVEDAMRSLKALVEEGLIDHIGLSECSAETLRRACTVVPVAAVEIEISPFSWEEETKKVLAVSKELGVAVLAYSPLGRGFLTGSIKTLDDLEADDPRRRFTRFKPENFQHNFVVVDRLKAIAEKKNISPSQLCIAWVGSLGDKVIPLPGSSHKTRTLENLYGGNVELTSGEKAELDKLIEEFEVKGDRYFGADPKTTFLWG</sequence>
<dbReference type="AlphaFoldDB" id="A0AAD5V153"/>
<keyword evidence="4" id="KW-1185">Reference proteome</keyword>
<dbReference type="PANTHER" id="PTHR43625">
    <property type="entry name" value="AFLATOXIN B1 ALDEHYDE REDUCTASE"/>
    <property type="match status" value="1"/>
</dbReference>
<comment type="caution">
    <text evidence="3">The sequence shown here is derived from an EMBL/GenBank/DDBJ whole genome shotgun (WGS) entry which is preliminary data.</text>
</comment>
<protein>
    <recommendedName>
        <fullName evidence="2">NADP-dependent oxidoreductase domain-containing protein</fullName>
    </recommendedName>
</protein>
<accession>A0AAD5V153</accession>
<dbReference type="Proteomes" id="UP001212997">
    <property type="component" value="Unassembled WGS sequence"/>
</dbReference>